<dbReference type="GO" id="GO:0016787">
    <property type="term" value="F:hydrolase activity"/>
    <property type="evidence" value="ECO:0007669"/>
    <property type="project" value="UniProtKB-KW"/>
</dbReference>
<sequence length="303" mass="32707">MTSFQEMLVPDKLTPWILPAANRNAGVKASEIDASVQGKPLSITTDDGAILSAVLEGGDGPLVVLSHCWTGSRFIWAAVTERLVESGYRVLSYDQRGHGASTVGAEGMSIHRIGADLAFVLQTLDAKGALVAGHSLGGMAIQAMAIHHPDCIHQHVREVFLVATAAYGVGMNRLRKLVTPVIGSPLLERVMRGRLGLLFVRGSLGSQARQADIVNTRDHFISCQPHVRSGILDAMQRMDLRHLKTIDVPVTVVHGTRDLLTPPSRGRELAKRLKADLVWIEGAGHMLPLEAPDRIAQQIGRSS</sequence>
<organism evidence="2 3">
    <name type="scientific">Kroppenstedtia sanguinis</name>
    <dbReference type="NCBI Taxonomy" id="1380684"/>
    <lineage>
        <taxon>Bacteria</taxon>
        <taxon>Bacillati</taxon>
        <taxon>Bacillota</taxon>
        <taxon>Bacilli</taxon>
        <taxon>Bacillales</taxon>
        <taxon>Thermoactinomycetaceae</taxon>
        <taxon>Kroppenstedtia</taxon>
    </lineage>
</organism>
<dbReference type="SUPFAM" id="SSF53474">
    <property type="entry name" value="alpha/beta-Hydrolases"/>
    <property type="match status" value="1"/>
</dbReference>
<feature type="domain" description="AB hydrolase-1" evidence="1">
    <location>
        <begin position="63"/>
        <end position="297"/>
    </location>
</feature>
<dbReference type="PANTHER" id="PTHR43433:SF5">
    <property type="entry name" value="AB HYDROLASE-1 DOMAIN-CONTAINING PROTEIN"/>
    <property type="match status" value="1"/>
</dbReference>
<dbReference type="EMBL" id="JBHTNU010000016">
    <property type="protein sequence ID" value="MFD1428034.1"/>
    <property type="molecule type" value="Genomic_DNA"/>
</dbReference>
<dbReference type="InterPro" id="IPR000639">
    <property type="entry name" value="Epox_hydrolase-like"/>
</dbReference>
<dbReference type="RefSeq" id="WP_380166554.1">
    <property type="nucleotide sequence ID" value="NZ_JBHTNU010000016.1"/>
</dbReference>
<evidence type="ECO:0000313" key="2">
    <source>
        <dbReference type="EMBL" id="MFD1428034.1"/>
    </source>
</evidence>
<evidence type="ECO:0000313" key="3">
    <source>
        <dbReference type="Proteomes" id="UP001597282"/>
    </source>
</evidence>
<proteinExistence type="predicted"/>
<keyword evidence="3" id="KW-1185">Reference proteome</keyword>
<keyword evidence="2" id="KW-0378">Hydrolase</keyword>
<dbReference type="Gene3D" id="3.40.50.1820">
    <property type="entry name" value="alpha/beta hydrolase"/>
    <property type="match status" value="1"/>
</dbReference>
<dbReference type="PRINTS" id="PR00412">
    <property type="entry name" value="EPOXHYDRLASE"/>
</dbReference>
<dbReference type="InterPro" id="IPR000073">
    <property type="entry name" value="AB_hydrolase_1"/>
</dbReference>
<dbReference type="Pfam" id="PF12697">
    <property type="entry name" value="Abhydrolase_6"/>
    <property type="match status" value="1"/>
</dbReference>
<accession>A0ABW4CDK6</accession>
<dbReference type="InterPro" id="IPR050471">
    <property type="entry name" value="AB_hydrolase"/>
</dbReference>
<dbReference type="PRINTS" id="PR00111">
    <property type="entry name" value="ABHYDROLASE"/>
</dbReference>
<evidence type="ECO:0000259" key="1">
    <source>
        <dbReference type="Pfam" id="PF12697"/>
    </source>
</evidence>
<dbReference type="InterPro" id="IPR029058">
    <property type="entry name" value="AB_hydrolase_fold"/>
</dbReference>
<protein>
    <submittedName>
        <fullName evidence="2">Alpha/beta fold hydrolase</fullName>
    </submittedName>
</protein>
<comment type="caution">
    <text evidence="2">The sequence shown here is derived from an EMBL/GenBank/DDBJ whole genome shotgun (WGS) entry which is preliminary data.</text>
</comment>
<dbReference type="Proteomes" id="UP001597282">
    <property type="component" value="Unassembled WGS sequence"/>
</dbReference>
<gene>
    <name evidence="2" type="ORF">ACFQ4Y_14095</name>
</gene>
<name>A0ABW4CDK6_9BACL</name>
<reference evidence="3" key="1">
    <citation type="journal article" date="2019" name="Int. J. Syst. Evol. Microbiol.">
        <title>The Global Catalogue of Microorganisms (GCM) 10K type strain sequencing project: providing services to taxonomists for standard genome sequencing and annotation.</title>
        <authorList>
            <consortium name="The Broad Institute Genomics Platform"/>
            <consortium name="The Broad Institute Genome Sequencing Center for Infectious Disease"/>
            <person name="Wu L."/>
            <person name="Ma J."/>
        </authorList>
    </citation>
    <scope>NUCLEOTIDE SEQUENCE [LARGE SCALE GENOMIC DNA]</scope>
    <source>
        <strain evidence="3">S1</strain>
    </source>
</reference>
<dbReference type="PANTHER" id="PTHR43433">
    <property type="entry name" value="HYDROLASE, ALPHA/BETA FOLD FAMILY PROTEIN"/>
    <property type="match status" value="1"/>
</dbReference>